<proteinExistence type="predicted"/>
<dbReference type="Pfam" id="PF19689">
    <property type="entry name" value="DUF6190"/>
    <property type="match status" value="1"/>
</dbReference>
<protein>
    <submittedName>
        <fullName evidence="1">DUF6190 family protein</fullName>
    </submittedName>
</protein>
<organism evidence="1 2">
    <name type="scientific">Nocardiopsis suaedae</name>
    <dbReference type="NCBI Taxonomy" id="3018444"/>
    <lineage>
        <taxon>Bacteria</taxon>
        <taxon>Bacillati</taxon>
        <taxon>Actinomycetota</taxon>
        <taxon>Actinomycetes</taxon>
        <taxon>Streptosporangiales</taxon>
        <taxon>Nocardiopsidaceae</taxon>
        <taxon>Nocardiopsis</taxon>
    </lineage>
</organism>
<comment type="caution">
    <text evidence="1">The sequence shown here is derived from an EMBL/GenBank/DDBJ whole genome shotgun (WGS) entry which is preliminary data.</text>
</comment>
<dbReference type="EMBL" id="JAQFWP010000002">
    <property type="protein sequence ID" value="MDA2803212.1"/>
    <property type="molecule type" value="Genomic_DNA"/>
</dbReference>
<reference evidence="1" key="1">
    <citation type="submission" date="2023-01" db="EMBL/GenBank/DDBJ databases">
        <title>Draft genome sequence of Nocardiopsis sp. LSu2-4 isolated from halophytes.</title>
        <authorList>
            <person name="Duangmal K."/>
            <person name="Chantavorakit T."/>
        </authorList>
    </citation>
    <scope>NUCLEOTIDE SEQUENCE</scope>
    <source>
        <strain evidence="1">LSu2-4</strain>
    </source>
</reference>
<dbReference type="RefSeq" id="WP_270675455.1">
    <property type="nucleotide sequence ID" value="NZ_JAQFWP010000002.1"/>
</dbReference>
<evidence type="ECO:0000313" key="1">
    <source>
        <dbReference type="EMBL" id="MDA2803212.1"/>
    </source>
</evidence>
<sequence length="177" mass="20186">MSGDVFVDASLFMGMHRMGMHRTGMHHEDERVRRGCKAFFARALERPAERVRMSLEQVGLCDALVWRRPRGEQDAYYPFMDRLHTDLRMDRPGYTEKDTRRAWEDPALDGLPDHERLALGQVMERGGTLYTASARLLARPGLPVEPADGGEGDPRFPGGLEPYYRISLALRVGRDEL</sequence>
<keyword evidence="2" id="KW-1185">Reference proteome</keyword>
<evidence type="ECO:0000313" key="2">
    <source>
        <dbReference type="Proteomes" id="UP001165685"/>
    </source>
</evidence>
<dbReference type="InterPro" id="IPR045685">
    <property type="entry name" value="DUF6190"/>
</dbReference>
<gene>
    <name evidence="1" type="ORF">O4U47_01700</name>
</gene>
<dbReference type="Proteomes" id="UP001165685">
    <property type="component" value="Unassembled WGS sequence"/>
</dbReference>
<accession>A0ABT4TES7</accession>
<name>A0ABT4TES7_9ACTN</name>